<proteinExistence type="predicted"/>
<keyword evidence="1" id="KW-0732">Signal</keyword>
<evidence type="ECO:0000313" key="2">
    <source>
        <dbReference type="EMBL" id="ARE84990.1"/>
    </source>
</evidence>
<evidence type="ECO:0008006" key="4">
    <source>
        <dbReference type="Google" id="ProtNLM"/>
    </source>
</evidence>
<reference evidence="2 3" key="1">
    <citation type="submission" date="2017-03" db="EMBL/GenBank/DDBJ databases">
        <title>Genome Sequence of Roseovarius mucosus strain SMR3 Isolated from a culture of the Diatom Skeletonema marinoi.</title>
        <authorList>
            <person name="Topel M."/>
            <person name="Pinder M."/>
            <person name="Johansson O.N."/>
            <person name="Kourtchenko O."/>
            <person name="Godhe A."/>
            <person name="Clarke A.K."/>
        </authorList>
    </citation>
    <scope>NUCLEOTIDE SEQUENCE [LARGE SCALE GENOMIC DNA]</scope>
    <source>
        <strain evidence="2 3">SMR3</strain>
    </source>
</reference>
<sequence length="160" mass="17999">MKAPTMPAALIATFTLACFGCGPFFSVATPALAQSAASQQESYSDIQKRLKTQRQEHQMNEQRRLFKERQDRFCKEVDLRASLSISARQFGKMTVEQALEEYVGPSYAYNKGQRSVHEAIIWDAFSVPVAYQNGSVPSHVLSDFTDKWVGLCERGELGWP</sequence>
<dbReference type="KEGG" id="rmm:ROSMUCSMR3_03536"/>
<feature type="signal peptide" evidence="1">
    <location>
        <begin position="1"/>
        <end position="33"/>
    </location>
</feature>
<dbReference type="RefSeq" id="WP_081508163.1">
    <property type="nucleotide sequence ID" value="NZ_CP020474.1"/>
</dbReference>
<accession>A0A1V0RT82</accession>
<dbReference type="PROSITE" id="PS51257">
    <property type="entry name" value="PROKAR_LIPOPROTEIN"/>
    <property type="match status" value="1"/>
</dbReference>
<keyword evidence="3" id="KW-1185">Reference proteome</keyword>
<dbReference type="Proteomes" id="UP000192273">
    <property type="component" value="Chromosome"/>
</dbReference>
<protein>
    <recommendedName>
        <fullName evidence="4">Lipoprotein</fullName>
    </recommendedName>
</protein>
<dbReference type="AlphaFoldDB" id="A0A1V0RT82"/>
<organism evidence="2 3">
    <name type="scientific">Roseovarius mucosus</name>
    <dbReference type="NCBI Taxonomy" id="215743"/>
    <lineage>
        <taxon>Bacteria</taxon>
        <taxon>Pseudomonadati</taxon>
        <taxon>Pseudomonadota</taxon>
        <taxon>Alphaproteobacteria</taxon>
        <taxon>Rhodobacterales</taxon>
        <taxon>Roseobacteraceae</taxon>
        <taxon>Roseovarius</taxon>
    </lineage>
</organism>
<gene>
    <name evidence="2" type="ORF">ROSMUCSMR3_03536</name>
</gene>
<evidence type="ECO:0000256" key="1">
    <source>
        <dbReference type="SAM" id="SignalP"/>
    </source>
</evidence>
<name>A0A1V0RT82_9RHOB</name>
<feature type="chain" id="PRO_5012934191" description="Lipoprotein" evidence="1">
    <location>
        <begin position="34"/>
        <end position="160"/>
    </location>
</feature>
<dbReference type="EMBL" id="CP020474">
    <property type="protein sequence ID" value="ARE84990.1"/>
    <property type="molecule type" value="Genomic_DNA"/>
</dbReference>
<evidence type="ECO:0000313" key="3">
    <source>
        <dbReference type="Proteomes" id="UP000192273"/>
    </source>
</evidence>